<dbReference type="AlphaFoldDB" id="A0A8I3WQ02"/>
<reference evidence="2" key="2">
    <citation type="submission" date="2025-08" db="UniProtKB">
        <authorList>
            <consortium name="Ensembl"/>
        </authorList>
    </citation>
    <scope>IDENTIFICATION</scope>
</reference>
<keyword evidence="3" id="KW-1185">Reference proteome</keyword>
<dbReference type="GeneTree" id="ENSGT00390000007430"/>
<keyword evidence="1" id="KW-1133">Transmembrane helix</keyword>
<proteinExistence type="predicted"/>
<dbReference type="Ensembl" id="ENSCJAT00000144513.1">
    <property type="protein sequence ID" value="ENSCJAP00000092138.1"/>
    <property type="gene ID" value="ENSCJAG00000076058.1"/>
</dbReference>
<sequence length="209" mass="23425">WEDEKVESRIVVTIALLDMFVNLDNILRHTKVEGRGNPGGQPEKTTQAPQEAKSDLSCNLLILFFCLLFGAEVGFKRESKKIIHLLQPCTVVGMIAILLLDCPPCLGSAITFKLRMKGINASRNGVLFPLPNTLMTFEMESHYVTQVYLYVIRLYILLKGRSYPPNPLSTFKWAVLVTELLFGYHFTLLQINGVASESCLPTFLCPSIS</sequence>
<accession>A0A8I3WQ02</accession>
<evidence type="ECO:0000256" key="1">
    <source>
        <dbReference type="SAM" id="Phobius"/>
    </source>
</evidence>
<keyword evidence="1" id="KW-0812">Transmembrane</keyword>
<dbReference type="PANTHER" id="PTHR20948">
    <property type="entry name" value="TRANSMEMBRANE PROTEIN 164"/>
    <property type="match status" value="1"/>
</dbReference>
<organism evidence="2 3">
    <name type="scientific">Callithrix jacchus</name>
    <name type="common">White-tufted-ear marmoset</name>
    <name type="synonym">Simia Jacchus</name>
    <dbReference type="NCBI Taxonomy" id="9483"/>
    <lineage>
        <taxon>Eukaryota</taxon>
        <taxon>Metazoa</taxon>
        <taxon>Chordata</taxon>
        <taxon>Craniata</taxon>
        <taxon>Vertebrata</taxon>
        <taxon>Euteleostomi</taxon>
        <taxon>Mammalia</taxon>
        <taxon>Eutheria</taxon>
        <taxon>Euarchontoglires</taxon>
        <taxon>Primates</taxon>
        <taxon>Haplorrhini</taxon>
        <taxon>Platyrrhini</taxon>
        <taxon>Cebidae</taxon>
        <taxon>Callitrichinae</taxon>
        <taxon>Callithrix</taxon>
        <taxon>Callithrix</taxon>
    </lineage>
</organism>
<dbReference type="PANTHER" id="PTHR20948:SF2">
    <property type="entry name" value="TRANSMEMBRANE PROTEIN 164"/>
    <property type="match status" value="1"/>
</dbReference>
<evidence type="ECO:0000313" key="3">
    <source>
        <dbReference type="Proteomes" id="UP000008225"/>
    </source>
</evidence>
<keyword evidence="1" id="KW-0472">Membrane</keyword>
<name>A0A8I3WQ02_CALJA</name>
<dbReference type="Pfam" id="PF14808">
    <property type="entry name" value="TMEM164"/>
    <property type="match status" value="1"/>
</dbReference>
<reference evidence="2" key="3">
    <citation type="submission" date="2025-09" db="UniProtKB">
        <authorList>
            <consortium name="Ensembl"/>
        </authorList>
    </citation>
    <scope>IDENTIFICATION</scope>
</reference>
<evidence type="ECO:0000313" key="2">
    <source>
        <dbReference type="Ensembl" id="ENSCJAP00000092138.1"/>
    </source>
</evidence>
<reference evidence="2 3" key="1">
    <citation type="submission" date="2009-03" db="EMBL/GenBank/DDBJ databases">
        <authorList>
            <person name="Warren W."/>
            <person name="Ye L."/>
            <person name="Minx P."/>
            <person name="Worley K."/>
            <person name="Gibbs R."/>
            <person name="Wilson R.K."/>
        </authorList>
    </citation>
    <scope>NUCLEOTIDE SEQUENCE [LARGE SCALE GENOMIC DNA]</scope>
</reference>
<dbReference type="InterPro" id="IPR026508">
    <property type="entry name" value="TMEM164"/>
</dbReference>
<feature type="transmembrane region" description="Helical" evidence="1">
    <location>
        <begin position="56"/>
        <end position="75"/>
    </location>
</feature>
<protein>
    <submittedName>
        <fullName evidence="2">Uncharacterized protein</fullName>
    </submittedName>
</protein>
<dbReference type="Proteomes" id="UP000008225">
    <property type="component" value="Chromosome X"/>
</dbReference>